<organism evidence="1 2">
    <name type="scientific">Halteria grandinella</name>
    <dbReference type="NCBI Taxonomy" id="5974"/>
    <lineage>
        <taxon>Eukaryota</taxon>
        <taxon>Sar</taxon>
        <taxon>Alveolata</taxon>
        <taxon>Ciliophora</taxon>
        <taxon>Intramacronucleata</taxon>
        <taxon>Spirotrichea</taxon>
        <taxon>Stichotrichia</taxon>
        <taxon>Sporadotrichida</taxon>
        <taxon>Halteriidae</taxon>
        <taxon>Halteria</taxon>
    </lineage>
</organism>
<dbReference type="EMBL" id="RRYP01006146">
    <property type="protein sequence ID" value="TNV81433.1"/>
    <property type="molecule type" value="Genomic_DNA"/>
</dbReference>
<accession>A0A8J8NUM0</accession>
<comment type="caution">
    <text evidence="1">The sequence shown here is derived from an EMBL/GenBank/DDBJ whole genome shotgun (WGS) entry which is preliminary data.</text>
</comment>
<evidence type="ECO:0000313" key="1">
    <source>
        <dbReference type="EMBL" id="TNV81433.1"/>
    </source>
</evidence>
<proteinExistence type="predicted"/>
<dbReference type="Proteomes" id="UP000785679">
    <property type="component" value="Unassembled WGS sequence"/>
</dbReference>
<name>A0A8J8NUM0_HALGN</name>
<reference evidence="1" key="1">
    <citation type="submission" date="2019-06" db="EMBL/GenBank/DDBJ databases">
        <authorList>
            <person name="Zheng W."/>
        </authorList>
    </citation>
    <scope>NUCLEOTIDE SEQUENCE</scope>
    <source>
        <strain evidence="1">QDHG01</strain>
    </source>
</reference>
<evidence type="ECO:0000313" key="2">
    <source>
        <dbReference type="Proteomes" id="UP000785679"/>
    </source>
</evidence>
<protein>
    <submittedName>
        <fullName evidence="1">Uncharacterized protein</fullName>
    </submittedName>
</protein>
<dbReference type="AlphaFoldDB" id="A0A8J8NUM0"/>
<sequence>MPWGLKISPPIIKKSKSLHNALKGKHVANVLLQRRIYYHLANSPIQKCRPIWLPVIIKICSAVAVSCQPHQPSDKKVMNH</sequence>
<gene>
    <name evidence="1" type="ORF">FGO68_gene16580</name>
</gene>
<keyword evidence="2" id="KW-1185">Reference proteome</keyword>